<evidence type="ECO:0000313" key="8">
    <source>
        <dbReference type="EMBL" id="PKT81112.1"/>
    </source>
</evidence>
<dbReference type="OrthoDB" id="9812943at2"/>
<proteinExistence type="inferred from homology"/>
<comment type="catalytic activity">
    <reaction evidence="6">
        <text>3'-dephospho-CoA + ATP = ADP + CoA + H(+)</text>
        <dbReference type="Rhea" id="RHEA:18245"/>
        <dbReference type="ChEBI" id="CHEBI:15378"/>
        <dbReference type="ChEBI" id="CHEBI:30616"/>
        <dbReference type="ChEBI" id="CHEBI:57287"/>
        <dbReference type="ChEBI" id="CHEBI:57328"/>
        <dbReference type="ChEBI" id="CHEBI:456216"/>
        <dbReference type="EC" id="2.7.1.24"/>
    </reaction>
</comment>
<comment type="subcellular location">
    <subcellularLocation>
        <location evidence="6">Cytoplasm</location>
    </subcellularLocation>
</comment>
<gene>
    <name evidence="6" type="primary">coaE</name>
    <name evidence="8" type="ORF">BCM31_04835</name>
</gene>
<dbReference type="EMBL" id="MBPK01000032">
    <property type="protein sequence ID" value="PKT81112.1"/>
    <property type="molecule type" value="Genomic_DNA"/>
</dbReference>
<keyword evidence="2 6" id="KW-0808">Transferase</keyword>
<evidence type="ECO:0000313" key="9">
    <source>
        <dbReference type="Proteomes" id="UP000233350"/>
    </source>
</evidence>
<dbReference type="SUPFAM" id="SSF52540">
    <property type="entry name" value="P-loop containing nucleoside triphosphate hydrolases"/>
    <property type="match status" value="1"/>
</dbReference>
<dbReference type="Proteomes" id="UP000233350">
    <property type="component" value="Unassembled WGS sequence"/>
</dbReference>
<dbReference type="RefSeq" id="WP_006801889.1">
    <property type="nucleotide sequence ID" value="NZ_CABKOI010000021.1"/>
</dbReference>
<dbReference type="GO" id="GO:0015937">
    <property type="term" value="P:coenzyme A biosynthetic process"/>
    <property type="evidence" value="ECO:0007669"/>
    <property type="project" value="UniProtKB-UniRule"/>
</dbReference>
<dbReference type="PANTHER" id="PTHR10695:SF46">
    <property type="entry name" value="BIFUNCTIONAL COENZYME A SYNTHASE-RELATED"/>
    <property type="match status" value="1"/>
</dbReference>
<comment type="pathway">
    <text evidence="6">Cofactor biosynthesis; coenzyme A biosynthesis; CoA from (R)-pantothenate: step 5/5.</text>
</comment>
<evidence type="ECO:0000256" key="4">
    <source>
        <dbReference type="ARBA" id="ARBA00022840"/>
    </source>
</evidence>
<comment type="function">
    <text evidence="6">Catalyzes the phosphorylation of the 3'-hydroxyl group of dephosphocoenzyme A to form coenzyme A.</text>
</comment>
<evidence type="ECO:0000256" key="7">
    <source>
        <dbReference type="NCBIfam" id="TIGR00152"/>
    </source>
</evidence>
<dbReference type="PROSITE" id="PS51219">
    <property type="entry name" value="DPCK"/>
    <property type="match status" value="1"/>
</dbReference>
<comment type="caution">
    <text evidence="8">The sequence shown here is derived from an EMBL/GenBank/DDBJ whole genome shotgun (WGS) entry which is preliminary data.</text>
</comment>
<dbReference type="GO" id="GO:0004140">
    <property type="term" value="F:dephospho-CoA kinase activity"/>
    <property type="evidence" value="ECO:0007669"/>
    <property type="project" value="UniProtKB-UniRule"/>
</dbReference>
<dbReference type="Gene3D" id="3.40.50.300">
    <property type="entry name" value="P-loop containing nucleotide triphosphate hydrolases"/>
    <property type="match status" value="1"/>
</dbReference>
<dbReference type="GO" id="GO:0005524">
    <property type="term" value="F:ATP binding"/>
    <property type="evidence" value="ECO:0007669"/>
    <property type="project" value="UniProtKB-UniRule"/>
</dbReference>
<dbReference type="PANTHER" id="PTHR10695">
    <property type="entry name" value="DEPHOSPHO-COA KINASE-RELATED"/>
    <property type="match status" value="1"/>
</dbReference>
<evidence type="ECO:0000256" key="6">
    <source>
        <dbReference type="HAMAP-Rule" id="MF_00376"/>
    </source>
</evidence>
<dbReference type="STRING" id="556267.HWAG_00198"/>
<sequence length="197" mass="22133">MSLKYAIALSGGIGSGKSTIASLLRLYGYCVICADSIAHKVLDESKESVVAKFGNEILGSDGKIARKKLGKIVFSHASLRKELEVILHPKIRAEILIQAQAQELKKIPYFVDIPLFFECGDYPIAHSLLIATTQELQIQRLKKRDSLSEKEVISRIKAQMPLEQKRVMADYVIENCGSLESLQQELECYLREHLPQF</sequence>
<protein>
    <recommendedName>
        <fullName evidence="6 7">Dephospho-CoA kinase</fullName>
        <ecNumber evidence="6 7">2.7.1.24</ecNumber>
    </recommendedName>
    <alternativeName>
        <fullName evidence="6">Dephosphocoenzyme A kinase</fullName>
    </alternativeName>
</protein>
<keyword evidence="6 8" id="KW-0418">Kinase</keyword>
<dbReference type="AlphaFoldDB" id="A0A2N3PJ88"/>
<dbReference type="Pfam" id="PF01121">
    <property type="entry name" value="CoaE"/>
    <property type="match status" value="1"/>
</dbReference>
<keyword evidence="3 6" id="KW-0547">Nucleotide-binding</keyword>
<evidence type="ECO:0000256" key="5">
    <source>
        <dbReference type="ARBA" id="ARBA00022993"/>
    </source>
</evidence>
<accession>A0A2N3PJ88</accession>
<feature type="binding site" evidence="6">
    <location>
        <begin position="14"/>
        <end position="19"/>
    </location>
    <ligand>
        <name>ATP</name>
        <dbReference type="ChEBI" id="CHEBI:30616"/>
    </ligand>
</feature>
<keyword evidence="6" id="KW-0963">Cytoplasm</keyword>
<dbReference type="InterPro" id="IPR001977">
    <property type="entry name" value="Depp_CoAkinase"/>
</dbReference>
<evidence type="ECO:0000256" key="1">
    <source>
        <dbReference type="ARBA" id="ARBA00009018"/>
    </source>
</evidence>
<organism evidence="8 9">
    <name type="scientific">Helicobacter winghamensis</name>
    <dbReference type="NCBI Taxonomy" id="157268"/>
    <lineage>
        <taxon>Bacteria</taxon>
        <taxon>Pseudomonadati</taxon>
        <taxon>Campylobacterota</taxon>
        <taxon>Epsilonproteobacteria</taxon>
        <taxon>Campylobacterales</taxon>
        <taxon>Helicobacteraceae</taxon>
        <taxon>Helicobacter</taxon>
    </lineage>
</organism>
<dbReference type="EC" id="2.7.1.24" evidence="6 7"/>
<evidence type="ECO:0000256" key="3">
    <source>
        <dbReference type="ARBA" id="ARBA00022741"/>
    </source>
</evidence>
<dbReference type="GeneID" id="97289495"/>
<dbReference type="InterPro" id="IPR027417">
    <property type="entry name" value="P-loop_NTPase"/>
</dbReference>
<dbReference type="NCBIfam" id="TIGR00152">
    <property type="entry name" value="dephospho-CoA kinase"/>
    <property type="match status" value="1"/>
</dbReference>
<keyword evidence="5 6" id="KW-0173">Coenzyme A biosynthesis</keyword>
<name>A0A2N3PJ88_9HELI</name>
<dbReference type="HAMAP" id="MF_00376">
    <property type="entry name" value="Dephospho_CoA_kinase"/>
    <property type="match status" value="1"/>
</dbReference>
<dbReference type="CDD" id="cd02022">
    <property type="entry name" value="DPCK"/>
    <property type="match status" value="1"/>
</dbReference>
<comment type="similarity">
    <text evidence="1 6">Belongs to the CoaE family.</text>
</comment>
<dbReference type="GO" id="GO:0005737">
    <property type="term" value="C:cytoplasm"/>
    <property type="evidence" value="ECO:0007669"/>
    <property type="project" value="UniProtKB-SubCell"/>
</dbReference>
<reference evidence="8 9" key="1">
    <citation type="submission" date="2016-07" db="EMBL/GenBank/DDBJ databases">
        <title>Detection of Helicobacter winghamensis from caecal content of red fox (Vulpes vulpes).</title>
        <authorList>
            <person name="Zanoni R.G."/>
            <person name="Florio D."/>
            <person name="Caffara M."/>
            <person name="Renzi M."/>
            <person name="Parisi A."/>
            <person name="Pasquali F."/>
            <person name="Manfreda G."/>
        </authorList>
    </citation>
    <scope>NUCLEOTIDE SEQUENCE [LARGE SCALE GENOMIC DNA]</scope>
    <source>
        <strain evidence="8 9">295_13</strain>
    </source>
</reference>
<dbReference type="UniPathway" id="UPA00241">
    <property type="reaction ID" value="UER00356"/>
</dbReference>
<keyword evidence="4 6" id="KW-0067">ATP-binding</keyword>
<evidence type="ECO:0000256" key="2">
    <source>
        <dbReference type="ARBA" id="ARBA00022679"/>
    </source>
</evidence>
<keyword evidence="9" id="KW-1185">Reference proteome</keyword>